<evidence type="ECO:0000256" key="2">
    <source>
        <dbReference type="ARBA" id="ARBA00022438"/>
    </source>
</evidence>
<dbReference type="CDD" id="cd01086">
    <property type="entry name" value="MetAP1"/>
    <property type="match status" value="1"/>
</dbReference>
<keyword evidence="5 6" id="KW-0378">Hydrolase</keyword>
<dbReference type="InterPro" id="IPR036005">
    <property type="entry name" value="Creatinase/aminopeptidase-like"/>
</dbReference>
<dbReference type="GO" id="GO:0006508">
    <property type="term" value="P:proteolysis"/>
    <property type="evidence" value="ECO:0007669"/>
    <property type="project" value="UniProtKB-KW"/>
</dbReference>
<dbReference type="GO" id="GO:0004239">
    <property type="term" value="F:initiator methionyl aminopeptidase activity"/>
    <property type="evidence" value="ECO:0007669"/>
    <property type="project" value="UniProtKB-UniRule"/>
</dbReference>
<organism evidence="9 10">
    <name type="scientific">endosymbiont of Galathealinum brachiosum</name>
    <dbReference type="NCBI Taxonomy" id="2200906"/>
    <lineage>
        <taxon>Bacteria</taxon>
        <taxon>Pseudomonadati</taxon>
        <taxon>Pseudomonadota</taxon>
        <taxon>Gammaproteobacteria</taxon>
        <taxon>sulfur-oxidizing symbionts</taxon>
    </lineage>
</organism>
<feature type="binding site" evidence="6">
    <location>
        <position position="244"/>
    </location>
    <ligand>
        <name>substrate</name>
    </ligand>
</feature>
<protein>
    <recommendedName>
        <fullName evidence="6 7">Methionine aminopeptidase</fullName>
        <shortName evidence="6">MAP</shortName>
        <shortName evidence="6">MetAP</shortName>
        <ecNumber evidence="6 7">3.4.11.18</ecNumber>
    </recommendedName>
    <alternativeName>
        <fullName evidence="6">Peptidase M</fullName>
    </alternativeName>
</protein>
<accession>A0A370DM71</accession>
<evidence type="ECO:0000313" key="10">
    <source>
        <dbReference type="Proteomes" id="UP000254266"/>
    </source>
</evidence>
<keyword evidence="2 6" id="KW-0031">Aminopeptidase</keyword>
<feature type="binding site" evidence="6">
    <location>
        <position position="146"/>
    </location>
    <ligand>
        <name>substrate</name>
    </ligand>
</feature>
<comment type="subunit">
    <text evidence="6">Monomer.</text>
</comment>
<feature type="binding site" evidence="6">
    <location>
        <position position="237"/>
    </location>
    <ligand>
        <name>a divalent metal cation</name>
        <dbReference type="ChEBI" id="CHEBI:60240"/>
        <label>2</label>
        <note>catalytic</note>
    </ligand>
</feature>
<evidence type="ECO:0000256" key="4">
    <source>
        <dbReference type="ARBA" id="ARBA00022723"/>
    </source>
</evidence>
<feature type="binding site" evidence="6">
    <location>
        <position position="163"/>
    </location>
    <ligand>
        <name>a divalent metal cation</name>
        <dbReference type="ChEBI" id="CHEBI:60240"/>
        <label>1</label>
    </ligand>
</feature>
<dbReference type="EC" id="3.4.11.18" evidence="6 7"/>
<evidence type="ECO:0000256" key="1">
    <source>
        <dbReference type="ARBA" id="ARBA00002521"/>
    </source>
</evidence>
<dbReference type="PANTHER" id="PTHR43330">
    <property type="entry name" value="METHIONINE AMINOPEPTIDASE"/>
    <property type="match status" value="1"/>
</dbReference>
<dbReference type="PRINTS" id="PR00599">
    <property type="entry name" value="MAPEPTIDASE"/>
</dbReference>
<dbReference type="Pfam" id="PF00557">
    <property type="entry name" value="Peptidase_M24"/>
    <property type="match status" value="1"/>
</dbReference>
<keyword evidence="4 6" id="KW-0479">Metal-binding</keyword>
<feature type="binding site" evidence="6">
    <location>
        <position position="270"/>
    </location>
    <ligand>
        <name>a divalent metal cation</name>
        <dbReference type="ChEBI" id="CHEBI:60240"/>
        <label>2</label>
        <note>catalytic</note>
    </ligand>
</feature>
<dbReference type="InterPro" id="IPR000994">
    <property type="entry name" value="Pept_M24"/>
</dbReference>
<evidence type="ECO:0000256" key="5">
    <source>
        <dbReference type="ARBA" id="ARBA00022801"/>
    </source>
</evidence>
<dbReference type="HAMAP" id="MF_01974">
    <property type="entry name" value="MetAP_1"/>
    <property type="match status" value="1"/>
</dbReference>
<feature type="binding site" evidence="6">
    <location>
        <position position="174"/>
    </location>
    <ligand>
        <name>a divalent metal cation</name>
        <dbReference type="ChEBI" id="CHEBI:60240"/>
        <label>2</label>
        <note>catalytic</note>
    </ligand>
</feature>
<dbReference type="InterPro" id="IPR002467">
    <property type="entry name" value="Pept_M24A_MAP1"/>
</dbReference>
<dbReference type="GO" id="GO:0005829">
    <property type="term" value="C:cytosol"/>
    <property type="evidence" value="ECO:0007669"/>
    <property type="project" value="TreeGrafter"/>
</dbReference>
<dbReference type="Proteomes" id="UP000254266">
    <property type="component" value="Unassembled WGS sequence"/>
</dbReference>
<gene>
    <name evidence="6" type="primary">map</name>
    <name evidence="9" type="ORF">DIZ80_02235</name>
</gene>
<evidence type="ECO:0000256" key="6">
    <source>
        <dbReference type="HAMAP-Rule" id="MF_01974"/>
    </source>
</evidence>
<feature type="binding site" evidence="6">
    <location>
        <position position="301"/>
    </location>
    <ligand>
        <name>a divalent metal cation</name>
        <dbReference type="ChEBI" id="CHEBI:60240"/>
        <label>2</label>
        <note>catalytic</note>
    </ligand>
</feature>
<sequence>MCAYLKKLSFAHKRGGFISYIPFFNNKKRIFYLNKTAKSKKTKEILKIVYNSGLIAFQDKKHKQIEHMSILIKTPEEIEKMRIAGRLAAEVLEMIEPHVKPGVTTNELDRICHDHIVNKQKAIPAPLNYHGFPKSICTSLNFQVCHGIPCEKKLKKGDIINIDITVIKDDYHGDTSKMFHVGEPTIKGTRVSDVSHECLIKGIKLVRPGARLGDIGEVIQKHAESKGFSVVREYCGHGIGRGFHEDPQVMHYGTAGTGVTLQEGMIFTIEPMINIGKRQVKVLKDNWTVVTKDHSLSAQWEHTILVTPTGYDVLTLRENETI</sequence>
<dbReference type="GO" id="GO:0046872">
    <property type="term" value="F:metal ion binding"/>
    <property type="evidence" value="ECO:0007669"/>
    <property type="project" value="UniProtKB-UniRule"/>
</dbReference>
<keyword evidence="10" id="KW-1185">Reference proteome</keyword>
<name>A0A370DM71_9GAMM</name>
<evidence type="ECO:0000259" key="8">
    <source>
        <dbReference type="Pfam" id="PF00557"/>
    </source>
</evidence>
<comment type="caution">
    <text evidence="9">The sequence shown here is derived from an EMBL/GenBank/DDBJ whole genome shotgun (WGS) entry which is preliminary data.</text>
</comment>
<proteinExistence type="inferred from homology"/>
<feature type="binding site" evidence="6">
    <location>
        <position position="174"/>
    </location>
    <ligand>
        <name>a divalent metal cation</name>
        <dbReference type="ChEBI" id="CHEBI:60240"/>
        <label>1</label>
    </ligand>
</feature>
<comment type="function">
    <text evidence="1 6">Removes the N-terminal methionine from nascent proteins. The N-terminal methionine is often cleaved when the second residue in the primary sequence is small and uncharged (Met-Ala-, Cys, Gly, Pro, Ser, Thr, or Val). Requires deformylation of the N(alpha)-formylated initiator methionine before it can be hydrolyzed.</text>
</comment>
<feature type="binding site" evidence="6">
    <location>
        <position position="301"/>
    </location>
    <ligand>
        <name>a divalent metal cation</name>
        <dbReference type="ChEBI" id="CHEBI:60240"/>
        <label>1</label>
    </ligand>
</feature>
<comment type="similarity">
    <text evidence="6">Belongs to the peptidase M24A family. Methionine aminopeptidase type 1 subfamily.</text>
</comment>
<reference evidence="9 10" key="1">
    <citation type="journal article" date="2018" name="ISME J.">
        <title>Endosymbiont genomes yield clues of tubeworm success.</title>
        <authorList>
            <person name="Li Y."/>
            <person name="Liles M.R."/>
            <person name="Halanych K.M."/>
        </authorList>
    </citation>
    <scope>NUCLEOTIDE SEQUENCE [LARGE SCALE GENOMIC DNA]</scope>
    <source>
        <strain evidence="9">A1464</strain>
    </source>
</reference>
<evidence type="ECO:0000313" key="9">
    <source>
        <dbReference type="EMBL" id="RDH85256.1"/>
    </source>
</evidence>
<dbReference type="PROSITE" id="PS00680">
    <property type="entry name" value="MAP_1"/>
    <property type="match status" value="1"/>
</dbReference>
<evidence type="ECO:0000256" key="7">
    <source>
        <dbReference type="RuleBase" id="RU003653"/>
    </source>
</evidence>
<dbReference type="NCBIfam" id="TIGR00500">
    <property type="entry name" value="met_pdase_I"/>
    <property type="match status" value="1"/>
</dbReference>
<keyword evidence="3 6" id="KW-0645">Protease</keyword>
<feature type="domain" description="Peptidase M24" evidence="8">
    <location>
        <begin position="79"/>
        <end position="308"/>
    </location>
</feature>
<evidence type="ECO:0000256" key="3">
    <source>
        <dbReference type="ARBA" id="ARBA00022670"/>
    </source>
</evidence>
<dbReference type="NCBIfam" id="NF008970">
    <property type="entry name" value="PRK12318.1"/>
    <property type="match status" value="1"/>
</dbReference>
<dbReference type="InterPro" id="IPR001714">
    <property type="entry name" value="Pept_M24_MAP"/>
</dbReference>
<dbReference type="EMBL" id="QFXC01000004">
    <property type="protein sequence ID" value="RDH85256.1"/>
    <property type="molecule type" value="Genomic_DNA"/>
</dbReference>
<dbReference type="Gene3D" id="3.90.230.10">
    <property type="entry name" value="Creatinase/methionine aminopeptidase superfamily"/>
    <property type="match status" value="1"/>
</dbReference>
<dbReference type="PANTHER" id="PTHR43330:SF27">
    <property type="entry name" value="METHIONINE AMINOPEPTIDASE"/>
    <property type="match status" value="1"/>
</dbReference>
<comment type="catalytic activity">
    <reaction evidence="6 7">
        <text>Release of N-terminal amino acids, preferentially methionine, from peptides and arylamides.</text>
        <dbReference type="EC" id="3.4.11.18"/>
    </reaction>
</comment>
<comment type="cofactor">
    <cofactor evidence="6">
        <name>Co(2+)</name>
        <dbReference type="ChEBI" id="CHEBI:48828"/>
    </cofactor>
    <cofactor evidence="6">
        <name>Zn(2+)</name>
        <dbReference type="ChEBI" id="CHEBI:29105"/>
    </cofactor>
    <cofactor evidence="6">
        <name>Mn(2+)</name>
        <dbReference type="ChEBI" id="CHEBI:29035"/>
    </cofactor>
    <cofactor evidence="6">
        <name>Fe(2+)</name>
        <dbReference type="ChEBI" id="CHEBI:29033"/>
    </cofactor>
    <text evidence="6">Binds 2 divalent metal cations per subunit. Has a high-affinity and a low affinity metal-binding site. The true nature of the physiological cofactor is under debate. The enzyme is active with cobalt, zinc, manganese or divalent iron ions. Most likely, methionine aminopeptidases function as mononuclear Fe(2+)-metalloproteases under physiological conditions, and the catalytically relevant metal-binding site has been assigned to the histidine-containing high-affinity site.</text>
</comment>
<dbReference type="AlphaFoldDB" id="A0A370DM71"/>
<dbReference type="SUPFAM" id="SSF55920">
    <property type="entry name" value="Creatinase/aminopeptidase"/>
    <property type="match status" value="1"/>
</dbReference>
<dbReference type="GO" id="GO:0070006">
    <property type="term" value="F:metalloaminopeptidase activity"/>
    <property type="evidence" value="ECO:0007669"/>
    <property type="project" value="UniProtKB-UniRule"/>
</dbReference>